<protein>
    <submittedName>
        <fullName evidence="1">Uncharacterized protein</fullName>
    </submittedName>
</protein>
<accession>A0AAW2FTN9</accession>
<reference evidence="1 2" key="1">
    <citation type="submission" date="2023-03" db="EMBL/GenBank/DDBJ databases">
        <title>High recombination rates correlate with genetic variation in Cardiocondyla obscurior ants.</title>
        <authorList>
            <person name="Errbii M."/>
        </authorList>
    </citation>
    <scope>NUCLEOTIDE SEQUENCE [LARGE SCALE GENOMIC DNA]</scope>
    <source>
        <strain evidence="1">Alpha-2009</strain>
        <tissue evidence="1">Whole body</tissue>
    </source>
</reference>
<evidence type="ECO:0000313" key="1">
    <source>
        <dbReference type="EMBL" id="KAL0118595.1"/>
    </source>
</evidence>
<comment type="caution">
    <text evidence="1">The sequence shown here is derived from an EMBL/GenBank/DDBJ whole genome shotgun (WGS) entry which is preliminary data.</text>
</comment>
<evidence type="ECO:0000313" key="2">
    <source>
        <dbReference type="Proteomes" id="UP001430953"/>
    </source>
</evidence>
<sequence>MEFEWREFIDSEFFSCSFCFSFNSFDDKLKIDSFSCRCDNKSFYSRVQSARWFRSLRSHAKGSSSIPDCNVVKTKDLVPN</sequence>
<organism evidence="1 2">
    <name type="scientific">Cardiocondyla obscurior</name>
    <dbReference type="NCBI Taxonomy" id="286306"/>
    <lineage>
        <taxon>Eukaryota</taxon>
        <taxon>Metazoa</taxon>
        <taxon>Ecdysozoa</taxon>
        <taxon>Arthropoda</taxon>
        <taxon>Hexapoda</taxon>
        <taxon>Insecta</taxon>
        <taxon>Pterygota</taxon>
        <taxon>Neoptera</taxon>
        <taxon>Endopterygota</taxon>
        <taxon>Hymenoptera</taxon>
        <taxon>Apocrita</taxon>
        <taxon>Aculeata</taxon>
        <taxon>Formicoidea</taxon>
        <taxon>Formicidae</taxon>
        <taxon>Myrmicinae</taxon>
        <taxon>Cardiocondyla</taxon>
    </lineage>
</organism>
<dbReference type="Proteomes" id="UP001430953">
    <property type="component" value="Unassembled WGS sequence"/>
</dbReference>
<dbReference type="EMBL" id="JADYXP020000008">
    <property type="protein sequence ID" value="KAL0118595.1"/>
    <property type="molecule type" value="Genomic_DNA"/>
</dbReference>
<name>A0AAW2FTN9_9HYME</name>
<dbReference type="AlphaFoldDB" id="A0AAW2FTN9"/>
<keyword evidence="2" id="KW-1185">Reference proteome</keyword>
<proteinExistence type="predicted"/>
<gene>
    <name evidence="1" type="ORF">PUN28_009340</name>
</gene>